<name>A0A0G4HQ09_9ALVE</name>
<dbReference type="PhylomeDB" id="A0A0G4HQ09"/>
<dbReference type="Pfam" id="PF18723">
    <property type="entry name" value="HMUDK_hel"/>
    <property type="match status" value="1"/>
</dbReference>
<proteinExistence type="predicted"/>
<evidence type="ECO:0000259" key="3">
    <source>
        <dbReference type="Pfam" id="PF18723"/>
    </source>
</evidence>
<evidence type="ECO:0000313" key="4">
    <source>
        <dbReference type="EMBL" id="CEM46326.1"/>
    </source>
</evidence>
<feature type="compositionally biased region" description="Low complexity" evidence="1">
    <location>
        <begin position="478"/>
        <end position="488"/>
    </location>
</feature>
<feature type="region of interest" description="Disordered" evidence="1">
    <location>
        <begin position="467"/>
        <end position="592"/>
    </location>
</feature>
<dbReference type="EMBL" id="CDMZ01003426">
    <property type="protein sequence ID" value="CEM46326.1"/>
    <property type="molecule type" value="Genomic_DNA"/>
</dbReference>
<dbReference type="InterPro" id="IPR040684">
    <property type="entry name" value="HMUDK_hel"/>
</dbReference>
<protein>
    <recommendedName>
        <fullName evidence="3">5-hmdU DNA kinase helical domain-containing protein</fullName>
    </recommendedName>
</protein>
<accession>A0A0G4HQ09</accession>
<feature type="signal peptide" evidence="2">
    <location>
        <begin position="1"/>
        <end position="24"/>
    </location>
</feature>
<keyword evidence="2" id="KW-0732">Signal</keyword>
<feature type="region of interest" description="Disordered" evidence="1">
    <location>
        <begin position="400"/>
        <end position="422"/>
    </location>
</feature>
<feature type="chain" id="PRO_5005191715" description="5-hmdU DNA kinase helical domain-containing protein" evidence="2">
    <location>
        <begin position="25"/>
        <end position="592"/>
    </location>
</feature>
<feature type="compositionally biased region" description="Basic and acidic residues" evidence="1">
    <location>
        <begin position="546"/>
        <end position="556"/>
    </location>
</feature>
<reference evidence="4" key="1">
    <citation type="submission" date="2014-11" db="EMBL/GenBank/DDBJ databases">
        <authorList>
            <person name="Otto D Thomas"/>
            <person name="Naeem Raeece"/>
        </authorList>
    </citation>
    <scope>NUCLEOTIDE SEQUENCE</scope>
</reference>
<gene>
    <name evidence="4" type="ORF">Cvel_7849</name>
</gene>
<feature type="domain" description="5-hmdU DNA kinase helical" evidence="3">
    <location>
        <begin position="91"/>
        <end position="377"/>
    </location>
</feature>
<evidence type="ECO:0000256" key="1">
    <source>
        <dbReference type="SAM" id="MobiDB-lite"/>
    </source>
</evidence>
<evidence type="ECO:0000256" key="2">
    <source>
        <dbReference type="SAM" id="SignalP"/>
    </source>
</evidence>
<organism evidence="4">
    <name type="scientific">Chromera velia CCMP2878</name>
    <dbReference type="NCBI Taxonomy" id="1169474"/>
    <lineage>
        <taxon>Eukaryota</taxon>
        <taxon>Sar</taxon>
        <taxon>Alveolata</taxon>
        <taxon>Colpodellida</taxon>
        <taxon>Chromeraceae</taxon>
        <taxon>Chromera</taxon>
    </lineage>
</organism>
<dbReference type="VEuPathDB" id="CryptoDB:Cvel_7849"/>
<dbReference type="AlphaFoldDB" id="A0A0G4HQ09"/>
<sequence>MNAVSQRLLLPLFCLLIVSQTARAGPSSLAPLSGSFIRMASLSLSPFAWLSTGRKPHDMVRCGCRAAEIESRRLSKRPDFFDKVNFEGMRLLHLFITERHSVYKKKTLLKLPPPWTEDRVIGSYRFTNVRRELDRETQWLLRHVCRNDDITYEAKLANCILFRAFSKHQSFEAVGPFQTVDDILQFPLEESRRRFGALKEKTKAAPLFTAAFNTGGLRNSWREAESCDGTRMVLMVQTMVKSGVLERLHLCSNQAQVFELLASYRGIGRFLAYQMFVDFSYIPEFPFSDREFTVAGPGALAGLRELFGEHPREETGLSAEELIFWLEDNFGDCCEKLGLQWNPDSLFEDSPSTDRRLNVMMLENCLCELSKLARGKREKGGPKQRYRQSAEPLAMFSAEDRDLPFPPAAPQPNGDLQAGVPVEGGRYDTAAEEGDEEVLNSLMSGAAAPFERQGSADVGLRTGVRVSEKAEEETVGDAAAPSSSSSASGREKRKNVSTVQPQENRGEAMQLPSEGQTGGMRKSSRRRAHVTGSSVSMFEGVWPEARYADTERETLAERASWSLERGGTKRKGGAGQGEEQKGALVSKMKRTE</sequence>